<name>A0A8S2VK11_9BILA</name>
<comment type="caution">
    <text evidence="1">The sequence shown here is derived from an EMBL/GenBank/DDBJ whole genome shotgun (WGS) entry which is preliminary data.</text>
</comment>
<organism evidence="1 2">
    <name type="scientific">Didymodactylos carnosus</name>
    <dbReference type="NCBI Taxonomy" id="1234261"/>
    <lineage>
        <taxon>Eukaryota</taxon>
        <taxon>Metazoa</taxon>
        <taxon>Spiralia</taxon>
        <taxon>Gnathifera</taxon>
        <taxon>Rotifera</taxon>
        <taxon>Eurotatoria</taxon>
        <taxon>Bdelloidea</taxon>
        <taxon>Philodinida</taxon>
        <taxon>Philodinidae</taxon>
        <taxon>Didymodactylos</taxon>
    </lineage>
</organism>
<sequence length="54" mass="6534">MRSRPNQELERLLNLDLDVYTAPRHRIRANDIKFGLYKQSPRHYVTGLRARRQN</sequence>
<dbReference type="EMBL" id="CAJOBC010091120">
    <property type="protein sequence ID" value="CAF4397845.1"/>
    <property type="molecule type" value="Genomic_DNA"/>
</dbReference>
<proteinExistence type="predicted"/>
<feature type="non-terminal residue" evidence="1">
    <location>
        <position position="54"/>
    </location>
</feature>
<protein>
    <submittedName>
        <fullName evidence="1">Uncharacterized protein</fullName>
    </submittedName>
</protein>
<reference evidence="1" key="1">
    <citation type="submission" date="2021-02" db="EMBL/GenBank/DDBJ databases">
        <authorList>
            <person name="Nowell W R."/>
        </authorList>
    </citation>
    <scope>NUCLEOTIDE SEQUENCE</scope>
</reference>
<dbReference type="Proteomes" id="UP000681722">
    <property type="component" value="Unassembled WGS sequence"/>
</dbReference>
<gene>
    <name evidence="1" type="ORF">SRO942_LOCUS39270</name>
</gene>
<evidence type="ECO:0000313" key="2">
    <source>
        <dbReference type="Proteomes" id="UP000681722"/>
    </source>
</evidence>
<dbReference type="AlphaFoldDB" id="A0A8S2VK11"/>
<accession>A0A8S2VK11</accession>
<evidence type="ECO:0000313" key="1">
    <source>
        <dbReference type="EMBL" id="CAF4397845.1"/>
    </source>
</evidence>